<keyword evidence="2" id="KW-1185">Reference proteome</keyword>
<evidence type="ECO:0008006" key="3">
    <source>
        <dbReference type="Google" id="ProtNLM"/>
    </source>
</evidence>
<dbReference type="Proteomes" id="UP001162162">
    <property type="component" value="Unassembled WGS sequence"/>
</dbReference>
<dbReference type="EMBL" id="JAPWTK010000454">
    <property type="protein sequence ID" value="KAJ8940086.1"/>
    <property type="molecule type" value="Genomic_DNA"/>
</dbReference>
<name>A0AAV8XPW9_9CUCU</name>
<dbReference type="AlphaFoldDB" id="A0AAV8XPW9"/>
<accession>A0AAV8XPW9</accession>
<proteinExistence type="predicted"/>
<evidence type="ECO:0000313" key="1">
    <source>
        <dbReference type="EMBL" id="KAJ8940086.1"/>
    </source>
</evidence>
<reference evidence="1" key="1">
    <citation type="journal article" date="2023" name="Insect Mol. Biol.">
        <title>Genome sequencing provides insights into the evolution of gene families encoding plant cell wall-degrading enzymes in longhorned beetles.</title>
        <authorList>
            <person name="Shin N.R."/>
            <person name="Okamura Y."/>
            <person name="Kirsch R."/>
            <person name="Pauchet Y."/>
        </authorList>
    </citation>
    <scope>NUCLEOTIDE SEQUENCE</scope>
    <source>
        <strain evidence="1">AMC_N1</strain>
    </source>
</reference>
<evidence type="ECO:0000313" key="2">
    <source>
        <dbReference type="Proteomes" id="UP001162162"/>
    </source>
</evidence>
<protein>
    <recommendedName>
        <fullName evidence="3">DUF4817 domain-containing protein</fullName>
    </recommendedName>
</protein>
<sequence>MRGYGCVLMEQHTVRSIRCGDKTRTQKQVCEIFNSKCPDRRISQSTVGRIENKFREFGNVTDIPKSVRVLDPLKSTYALILTSKTLSVLATLARVVLETLQIFELSRSQVLMFVSDGVATMHGVGRSLQDVILIHVTCKVHALHLVAETIRLCIPEVDALIATTKKRGAEISETSACIPQQMSQYSRTTTVDSYTLGNMIGEFNPNEAAAIKNGATKEIRYI</sequence>
<gene>
    <name evidence="1" type="ORF">NQ318_022564</name>
</gene>
<organism evidence="1 2">
    <name type="scientific">Aromia moschata</name>
    <dbReference type="NCBI Taxonomy" id="1265417"/>
    <lineage>
        <taxon>Eukaryota</taxon>
        <taxon>Metazoa</taxon>
        <taxon>Ecdysozoa</taxon>
        <taxon>Arthropoda</taxon>
        <taxon>Hexapoda</taxon>
        <taxon>Insecta</taxon>
        <taxon>Pterygota</taxon>
        <taxon>Neoptera</taxon>
        <taxon>Endopterygota</taxon>
        <taxon>Coleoptera</taxon>
        <taxon>Polyphaga</taxon>
        <taxon>Cucujiformia</taxon>
        <taxon>Chrysomeloidea</taxon>
        <taxon>Cerambycidae</taxon>
        <taxon>Cerambycinae</taxon>
        <taxon>Callichromatini</taxon>
        <taxon>Aromia</taxon>
    </lineage>
</organism>
<comment type="caution">
    <text evidence="1">The sequence shown here is derived from an EMBL/GenBank/DDBJ whole genome shotgun (WGS) entry which is preliminary data.</text>
</comment>